<dbReference type="InterPro" id="IPR042241">
    <property type="entry name" value="GCP_C_sf"/>
</dbReference>
<organism evidence="8 9">
    <name type="scientific">Aphanomyces invadans</name>
    <dbReference type="NCBI Taxonomy" id="157072"/>
    <lineage>
        <taxon>Eukaryota</taxon>
        <taxon>Sar</taxon>
        <taxon>Stramenopiles</taxon>
        <taxon>Oomycota</taxon>
        <taxon>Saprolegniomycetes</taxon>
        <taxon>Saprolegniales</taxon>
        <taxon>Verrucalvaceae</taxon>
        <taxon>Aphanomyces</taxon>
    </lineage>
</organism>
<evidence type="ECO:0000256" key="5">
    <source>
        <dbReference type="ARBA" id="ARBA00023212"/>
    </source>
</evidence>
<feature type="domain" description="Gamma tubulin complex component protein N-terminal" evidence="7">
    <location>
        <begin position="20"/>
        <end position="214"/>
    </location>
</feature>
<dbReference type="GO" id="GO:0051321">
    <property type="term" value="P:meiotic cell cycle"/>
    <property type="evidence" value="ECO:0007669"/>
    <property type="project" value="TreeGrafter"/>
</dbReference>
<dbReference type="GO" id="GO:0051225">
    <property type="term" value="P:spindle assembly"/>
    <property type="evidence" value="ECO:0007669"/>
    <property type="project" value="TreeGrafter"/>
</dbReference>
<evidence type="ECO:0000256" key="1">
    <source>
        <dbReference type="ARBA" id="ARBA00004245"/>
    </source>
</evidence>
<dbReference type="Gene3D" id="1.20.120.1900">
    <property type="entry name" value="Gamma-tubulin complex, C-terminal domain"/>
    <property type="match status" value="1"/>
</dbReference>
<keyword evidence="9" id="KW-1185">Reference proteome</keyword>
<reference evidence="8 9" key="1">
    <citation type="submission" date="2018-08" db="EMBL/GenBank/DDBJ databases">
        <title>Aphanomyces genome sequencing and annotation.</title>
        <authorList>
            <person name="Minardi D."/>
            <person name="Oidtmann B."/>
            <person name="Van Der Giezen M."/>
            <person name="Studholme D.J."/>
        </authorList>
    </citation>
    <scope>NUCLEOTIDE SEQUENCE [LARGE SCALE GENOMIC DNA]</scope>
    <source>
        <strain evidence="8 9">NJM0002</strain>
    </source>
</reference>
<sequence>MSACLFVRDLLPRFISITPDVAMRDLIRKLTEVGWLYNRIQQFLARSTMSSDGVVIQSFHHALKAELSDFYRLIAILSAQVDLDADKYPLPESAGVPDLTLKRLIVWTQDPLDRLRVMAALVDSVDGLVGGALASGIYLYMEHGDPFVRQFIATILNQVATPLLNMIQKWTLEGMLDDTYEEFFVACDATVDDDFLWSQKYSLRWSMLPQFIPRMEFQQWITAAAKETNNYVTQLLLNKHQLLEHCRALKQYLLLGQGDFIQYLMDLLQPELSKRATQIYRHNLMSVLETALNASNAKFEVVRLLATQSRIGGLGVGEEGWDVFALHYKLQAPLNTVIPDASMSEYLRMFSFLFKVKRVEYSLSTCWGRDMNLVHLISVRTLYRNLLRSEMIHFTTNLHNYMMFEVLDGSWHSFVHDVQCATHLDGLIDAHSAYLQRIQSNAFMLDENQNLVVALKGIFETILKFSKVQEAIYTTAVREGQLYDRQERMSQTTWGITDDQPRAKSALDGSGALVKQMQTIATDYHAQIVAFLDLLKQQALGSDNLPYLTFRLDFNEYYRKSTSASDPRASKAILPWRPDQQHPVRHITRYEKSREEREYDLIQAQYRDVQRAKQSRYVQKFNLINHHTAEVEPVESALRPPNTRAPYNIVNHQDLDVPPVQIAPSDGLGKKMVDSQHLGRPFNVISNK</sequence>
<dbReference type="GO" id="GO:0000922">
    <property type="term" value="C:spindle pole"/>
    <property type="evidence" value="ECO:0007669"/>
    <property type="project" value="InterPro"/>
</dbReference>
<dbReference type="AlphaFoldDB" id="A0A418ALB8"/>
<dbReference type="GO" id="GO:0007020">
    <property type="term" value="P:microtubule nucleation"/>
    <property type="evidence" value="ECO:0007669"/>
    <property type="project" value="InterPro"/>
</dbReference>
<dbReference type="InterPro" id="IPR040457">
    <property type="entry name" value="GCP_C"/>
</dbReference>
<dbReference type="GO" id="GO:0000930">
    <property type="term" value="C:gamma-tubulin complex"/>
    <property type="evidence" value="ECO:0007669"/>
    <property type="project" value="TreeGrafter"/>
</dbReference>
<evidence type="ECO:0000313" key="8">
    <source>
        <dbReference type="EMBL" id="RHY25414.1"/>
    </source>
</evidence>
<dbReference type="Pfam" id="PF04130">
    <property type="entry name" value="GCP_C_terminal"/>
    <property type="match status" value="1"/>
</dbReference>
<accession>A0A418ALB8</accession>
<evidence type="ECO:0000256" key="2">
    <source>
        <dbReference type="ARBA" id="ARBA00010337"/>
    </source>
</evidence>
<dbReference type="EMBL" id="QUSY01001299">
    <property type="protein sequence ID" value="RHY25414.1"/>
    <property type="molecule type" value="Genomic_DNA"/>
</dbReference>
<evidence type="ECO:0000259" key="7">
    <source>
        <dbReference type="Pfam" id="PF17681"/>
    </source>
</evidence>
<comment type="caution">
    <text evidence="8">The sequence shown here is derived from an EMBL/GenBank/DDBJ whole genome shotgun (WGS) entry which is preliminary data.</text>
</comment>
<protein>
    <submittedName>
        <fullName evidence="8">Uncharacterized protein</fullName>
    </submittedName>
</protein>
<dbReference type="GO" id="GO:0031122">
    <property type="term" value="P:cytoplasmic microtubule organization"/>
    <property type="evidence" value="ECO:0007669"/>
    <property type="project" value="TreeGrafter"/>
</dbReference>
<dbReference type="VEuPathDB" id="FungiDB:H310_09480"/>
<evidence type="ECO:0000256" key="4">
    <source>
        <dbReference type="ARBA" id="ARBA00022701"/>
    </source>
</evidence>
<dbReference type="PANTHER" id="PTHR19302">
    <property type="entry name" value="GAMMA TUBULIN COMPLEX PROTEIN"/>
    <property type="match status" value="1"/>
</dbReference>
<evidence type="ECO:0000256" key="3">
    <source>
        <dbReference type="ARBA" id="ARBA00022490"/>
    </source>
</evidence>
<dbReference type="GO" id="GO:0005874">
    <property type="term" value="C:microtubule"/>
    <property type="evidence" value="ECO:0007669"/>
    <property type="project" value="UniProtKB-KW"/>
</dbReference>
<proteinExistence type="inferred from homology"/>
<evidence type="ECO:0000313" key="9">
    <source>
        <dbReference type="Proteomes" id="UP000285060"/>
    </source>
</evidence>
<keyword evidence="5" id="KW-0206">Cytoskeleton</keyword>
<dbReference type="Proteomes" id="UP000285060">
    <property type="component" value="Unassembled WGS sequence"/>
</dbReference>
<gene>
    <name evidence="8" type="ORF">DYB32_008326</name>
</gene>
<comment type="subcellular location">
    <subcellularLocation>
        <location evidence="1">Cytoplasm</location>
        <location evidence="1">Cytoskeleton</location>
    </subcellularLocation>
</comment>
<feature type="domain" description="Gamma tubulin complex component C-terminal" evidence="6">
    <location>
        <begin position="242"/>
        <end position="558"/>
    </location>
</feature>
<name>A0A418ALB8_9STRA</name>
<dbReference type="GO" id="GO:0051011">
    <property type="term" value="F:microtubule minus-end binding"/>
    <property type="evidence" value="ECO:0007669"/>
    <property type="project" value="TreeGrafter"/>
</dbReference>
<dbReference type="GO" id="GO:0043015">
    <property type="term" value="F:gamma-tubulin binding"/>
    <property type="evidence" value="ECO:0007669"/>
    <property type="project" value="InterPro"/>
</dbReference>
<dbReference type="GO" id="GO:0000278">
    <property type="term" value="P:mitotic cell cycle"/>
    <property type="evidence" value="ECO:0007669"/>
    <property type="project" value="TreeGrafter"/>
</dbReference>
<dbReference type="Pfam" id="PF17681">
    <property type="entry name" value="GCP_N_terminal"/>
    <property type="match status" value="1"/>
</dbReference>
<keyword evidence="4" id="KW-0493">Microtubule</keyword>
<dbReference type="InterPro" id="IPR041470">
    <property type="entry name" value="GCP_N"/>
</dbReference>
<comment type="similarity">
    <text evidence="2">Belongs to the TUBGCP family.</text>
</comment>
<dbReference type="PANTHER" id="PTHR19302:SF14">
    <property type="entry name" value="GAMMA-TUBULIN COMPLEX COMPONENT 3"/>
    <property type="match status" value="1"/>
</dbReference>
<keyword evidence="3" id="KW-0963">Cytoplasm</keyword>
<evidence type="ECO:0000259" key="6">
    <source>
        <dbReference type="Pfam" id="PF04130"/>
    </source>
</evidence>
<dbReference type="InterPro" id="IPR007259">
    <property type="entry name" value="GCP"/>
</dbReference>